<name>A0ABT2JI75_9PSEU</name>
<keyword evidence="2" id="KW-1185">Reference proteome</keyword>
<evidence type="ECO:0000313" key="1">
    <source>
        <dbReference type="EMBL" id="MCT2587582.1"/>
    </source>
</evidence>
<dbReference type="Proteomes" id="UP001156441">
    <property type="component" value="Unassembled WGS sequence"/>
</dbReference>
<protein>
    <submittedName>
        <fullName evidence="1">Uncharacterized protein</fullName>
    </submittedName>
</protein>
<evidence type="ECO:0000313" key="2">
    <source>
        <dbReference type="Proteomes" id="UP001156441"/>
    </source>
</evidence>
<dbReference type="EMBL" id="JAFFZE010000026">
    <property type="protein sequence ID" value="MCT2587582.1"/>
    <property type="molecule type" value="Genomic_DNA"/>
</dbReference>
<gene>
    <name evidence="1" type="ORF">JT362_31125</name>
</gene>
<comment type="caution">
    <text evidence="1">The sequence shown here is derived from an EMBL/GenBank/DDBJ whole genome shotgun (WGS) entry which is preliminary data.</text>
</comment>
<proteinExistence type="predicted"/>
<reference evidence="1 2" key="1">
    <citation type="submission" date="2021-02" db="EMBL/GenBank/DDBJ databases">
        <title>Actinophytocola xerophila sp. nov., isolated from soil of cotton cropping field.</title>
        <authorList>
            <person name="Huang R."/>
            <person name="Chen X."/>
            <person name="Ge X."/>
            <person name="Liu W."/>
        </authorList>
    </citation>
    <scope>NUCLEOTIDE SEQUENCE [LARGE SCALE GENOMIC DNA]</scope>
    <source>
        <strain evidence="1 2">S1-96</strain>
    </source>
</reference>
<accession>A0ABT2JI75</accession>
<dbReference type="RefSeq" id="WP_157620981.1">
    <property type="nucleotide sequence ID" value="NZ_JAFFZE010000026.1"/>
</dbReference>
<sequence length="92" mass="10837">MVKRQDRDLRDRFGRDTVHRLFSDCWEAPKLPLLYEVVRILATMAPGADVERMWDRFDRLWLAVERYEALDLGQGFLYDGVVADDWSGDHHG</sequence>
<organism evidence="1 2">
    <name type="scientific">Actinophytocola gossypii</name>
    <dbReference type="NCBI Taxonomy" id="2812003"/>
    <lineage>
        <taxon>Bacteria</taxon>
        <taxon>Bacillati</taxon>
        <taxon>Actinomycetota</taxon>
        <taxon>Actinomycetes</taxon>
        <taxon>Pseudonocardiales</taxon>
        <taxon>Pseudonocardiaceae</taxon>
    </lineage>
</organism>